<dbReference type="Gene3D" id="1.10.10.10">
    <property type="entry name" value="Winged helix-like DNA-binding domain superfamily/Winged helix DNA-binding domain"/>
    <property type="match status" value="1"/>
</dbReference>
<reference evidence="4 5" key="1">
    <citation type="journal article" date="2019" name="Int. J. Syst. Evol. Microbiol.">
        <title>The Global Catalogue of Microorganisms (GCM) 10K type strain sequencing project: providing services to taxonomists for standard genome sequencing and annotation.</title>
        <authorList>
            <consortium name="The Broad Institute Genomics Platform"/>
            <consortium name="The Broad Institute Genome Sequencing Center for Infectious Disease"/>
            <person name="Wu L."/>
            <person name="Ma J."/>
        </authorList>
    </citation>
    <scope>NUCLEOTIDE SEQUENCE [LARGE SCALE GENOMIC DNA]</scope>
    <source>
        <strain evidence="4 5">JCM 16114</strain>
    </source>
</reference>
<dbReference type="Pfam" id="PF01451">
    <property type="entry name" value="LMWPc"/>
    <property type="match status" value="1"/>
</dbReference>
<keyword evidence="1" id="KW-0059">Arsenical resistance</keyword>
<dbReference type="InterPro" id="IPR011991">
    <property type="entry name" value="ArsR-like_HTH"/>
</dbReference>
<dbReference type="PROSITE" id="PS50987">
    <property type="entry name" value="HTH_ARSR_2"/>
    <property type="match status" value="1"/>
</dbReference>
<comment type="caution">
    <text evidence="4">The sequence shown here is derived from an EMBL/GenBank/DDBJ whole genome shotgun (WGS) entry which is preliminary data.</text>
</comment>
<dbReference type="SMART" id="SM00226">
    <property type="entry name" value="LMWPc"/>
    <property type="match status" value="1"/>
</dbReference>
<feature type="compositionally biased region" description="Polar residues" evidence="2">
    <location>
        <begin position="141"/>
        <end position="151"/>
    </location>
</feature>
<dbReference type="CDD" id="cd16345">
    <property type="entry name" value="LMWP_ArsC"/>
    <property type="match status" value="1"/>
</dbReference>
<proteinExistence type="predicted"/>
<dbReference type="SMART" id="SM00418">
    <property type="entry name" value="HTH_ARSR"/>
    <property type="match status" value="1"/>
</dbReference>
<organism evidence="4 5">
    <name type="scientific">Nonomuraea monospora</name>
    <dbReference type="NCBI Taxonomy" id="568818"/>
    <lineage>
        <taxon>Bacteria</taxon>
        <taxon>Bacillati</taxon>
        <taxon>Actinomycetota</taxon>
        <taxon>Actinomycetes</taxon>
        <taxon>Streptosporangiales</taxon>
        <taxon>Streptosporangiaceae</taxon>
        <taxon>Nonomuraea</taxon>
    </lineage>
</organism>
<sequence length="322" mass="35037">MGLMYYRGMVSSLATTPAFLRLAAHPLRWRLLSELAMSDYRVRELVELAGEPQNLVSYHLRLLRDGGLVTSRRSTFDARDTYYHLDLERCAHALATTGAALHPALRLTSPTPPPQAIPLSTSPHPASSHLASPEPAPGQPVWSQPVSSQPAPGQLASPQVAPGQLASPHPAPGRPALPQAPARRARVLFACTGNSARSPIAEALLRHRAGGHVETASAGSHPRDRLHPGAVTVLREHFGLDVRDRRPRHLDTVSGHRFDYVISLCDKVREVFPDFPGRPLRLHWSIPDPASADAAGLVRTAEEIDSRIHYLLPVLTSQEAPP</sequence>
<dbReference type="SUPFAM" id="SSF52788">
    <property type="entry name" value="Phosphotyrosine protein phosphatases I"/>
    <property type="match status" value="1"/>
</dbReference>
<keyword evidence="5" id="KW-1185">Reference proteome</keyword>
<dbReference type="InterPro" id="IPR001845">
    <property type="entry name" value="HTH_ArsR_DNA-bd_dom"/>
</dbReference>
<dbReference type="Gene3D" id="3.40.50.2300">
    <property type="match status" value="1"/>
</dbReference>
<dbReference type="CDD" id="cd00090">
    <property type="entry name" value="HTH_ARSR"/>
    <property type="match status" value="1"/>
</dbReference>
<dbReference type="Pfam" id="PF01022">
    <property type="entry name" value="HTH_5"/>
    <property type="match status" value="1"/>
</dbReference>
<dbReference type="InterPro" id="IPR036390">
    <property type="entry name" value="WH_DNA-bd_sf"/>
</dbReference>
<evidence type="ECO:0000313" key="4">
    <source>
        <dbReference type="EMBL" id="GAA2211463.1"/>
    </source>
</evidence>
<name>A0ABN3CPW0_9ACTN</name>
<evidence type="ECO:0000259" key="3">
    <source>
        <dbReference type="PROSITE" id="PS50987"/>
    </source>
</evidence>
<feature type="domain" description="HTH arsR-type" evidence="3">
    <location>
        <begin position="9"/>
        <end position="108"/>
    </location>
</feature>
<dbReference type="SUPFAM" id="SSF46785">
    <property type="entry name" value="Winged helix' DNA-binding domain"/>
    <property type="match status" value="1"/>
</dbReference>
<evidence type="ECO:0000256" key="1">
    <source>
        <dbReference type="ARBA" id="ARBA00022849"/>
    </source>
</evidence>
<dbReference type="InterPro" id="IPR036196">
    <property type="entry name" value="Ptyr_pPase_sf"/>
</dbReference>
<feature type="compositionally biased region" description="Low complexity" evidence="2">
    <location>
        <begin position="118"/>
        <end position="133"/>
    </location>
</feature>
<dbReference type="Proteomes" id="UP001499843">
    <property type="component" value="Unassembled WGS sequence"/>
</dbReference>
<evidence type="ECO:0000256" key="2">
    <source>
        <dbReference type="SAM" id="MobiDB-lite"/>
    </source>
</evidence>
<accession>A0ABN3CPW0</accession>
<dbReference type="EMBL" id="BAAAQX010000021">
    <property type="protein sequence ID" value="GAA2211463.1"/>
    <property type="molecule type" value="Genomic_DNA"/>
</dbReference>
<gene>
    <name evidence="4" type="ORF">GCM10009850_069230</name>
</gene>
<dbReference type="InterPro" id="IPR023485">
    <property type="entry name" value="Ptyr_pPase"/>
</dbReference>
<dbReference type="PANTHER" id="PTHR43428:SF1">
    <property type="entry name" value="ARSENATE REDUCTASE"/>
    <property type="match status" value="1"/>
</dbReference>
<evidence type="ECO:0000313" key="5">
    <source>
        <dbReference type="Proteomes" id="UP001499843"/>
    </source>
</evidence>
<protein>
    <recommendedName>
        <fullName evidence="3">HTH arsR-type domain-containing protein</fullName>
    </recommendedName>
</protein>
<dbReference type="InterPro" id="IPR036388">
    <property type="entry name" value="WH-like_DNA-bd_sf"/>
</dbReference>
<dbReference type="PANTHER" id="PTHR43428">
    <property type="entry name" value="ARSENATE REDUCTASE"/>
    <property type="match status" value="1"/>
</dbReference>
<feature type="region of interest" description="Disordered" evidence="2">
    <location>
        <begin position="104"/>
        <end position="178"/>
    </location>
</feature>